<dbReference type="PANTHER" id="PTHR30329">
    <property type="entry name" value="STATOR ELEMENT OF FLAGELLAR MOTOR COMPLEX"/>
    <property type="match status" value="1"/>
</dbReference>
<dbReference type="InterPro" id="IPR036737">
    <property type="entry name" value="OmpA-like_sf"/>
</dbReference>
<dbReference type="AlphaFoldDB" id="A0A5C8J0J2"/>
<dbReference type="EMBL" id="VRTY01000123">
    <property type="protein sequence ID" value="TXK26764.1"/>
    <property type="molecule type" value="Genomic_DNA"/>
</dbReference>
<proteinExistence type="predicted"/>
<comment type="subcellular location">
    <subcellularLocation>
        <location evidence="1">Cell outer membrane</location>
    </subcellularLocation>
</comment>
<organism evidence="6 7">
    <name type="scientific">Pontibacter qinzhouensis</name>
    <dbReference type="NCBI Taxonomy" id="2603253"/>
    <lineage>
        <taxon>Bacteria</taxon>
        <taxon>Pseudomonadati</taxon>
        <taxon>Bacteroidota</taxon>
        <taxon>Cytophagia</taxon>
        <taxon>Cytophagales</taxon>
        <taxon>Hymenobacteraceae</taxon>
        <taxon>Pontibacter</taxon>
    </lineage>
</organism>
<sequence>MKRKSYLLPVLVIGGLFTLSGYAYKGAVSNSSSPSPQALAMSQPLATTEPETATASASAAITDVAALEAPDVQFDFDRASIRPEAHPELQRVAKLMQENNASLKVGGHADNVGEYVYNWHLSKARADAVKAYLVANGADATRIAATEYGDTTPKVPNSTDENRQINRRVEIEFY</sequence>
<dbReference type="CDD" id="cd07185">
    <property type="entry name" value="OmpA_C-like"/>
    <property type="match status" value="1"/>
</dbReference>
<dbReference type="InterPro" id="IPR050330">
    <property type="entry name" value="Bact_OuterMem_StrucFunc"/>
</dbReference>
<accession>A0A5C8J0J2</accession>
<evidence type="ECO:0000259" key="5">
    <source>
        <dbReference type="PROSITE" id="PS51123"/>
    </source>
</evidence>
<evidence type="ECO:0000256" key="1">
    <source>
        <dbReference type="ARBA" id="ARBA00004442"/>
    </source>
</evidence>
<keyword evidence="3" id="KW-0998">Cell outer membrane</keyword>
<keyword evidence="2 4" id="KW-0472">Membrane</keyword>
<dbReference type="Pfam" id="PF00691">
    <property type="entry name" value="OmpA"/>
    <property type="match status" value="1"/>
</dbReference>
<evidence type="ECO:0000256" key="2">
    <source>
        <dbReference type="ARBA" id="ARBA00023136"/>
    </source>
</evidence>
<evidence type="ECO:0000256" key="4">
    <source>
        <dbReference type="PROSITE-ProRule" id="PRU00473"/>
    </source>
</evidence>
<gene>
    <name evidence="6" type="ORF">FVR03_21495</name>
</gene>
<dbReference type="Gene3D" id="3.30.1330.60">
    <property type="entry name" value="OmpA-like domain"/>
    <property type="match status" value="1"/>
</dbReference>
<evidence type="ECO:0000256" key="3">
    <source>
        <dbReference type="ARBA" id="ARBA00023237"/>
    </source>
</evidence>
<evidence type="ECO:0000313" key="6">
    <source>
        <dbReference type="EMBL" id="TXK26764.1"/>
    </source>
</evidence>
<dbReference type="GO" id="GO:0009279">
    <property type="term" value="C:cell outer membrane"/>
    <property type="evidence" value="ECO:0007669"/>
    <property type="project" value="UniProtKB-SubCell"/>
</dbReference>
<dbReference type="OrthoDB" id="868723at2"/>
<dbReference type="RefSeq" id="WP_147923835.1">
    <property type="nucleotide sequence ID" value="NZ_VRTY01000123.1"/>
</dbReference>
<dbReference type="InterPro" id="IPR006664">
    <property type="entry name" value="OMP_bac"/>
</dbReference>
<keyword evidence="7" id="KW-1185">Reference proteome</keyword>
<comment type="caution">
    <text evidence="6">The sequence shown here is derived from an EMBL/GenBank/DDBJ whole genome shotgun (WGS) entry which is preliminary data.</text>
</comment>
<dbReference type="PRINTS" id="PR01021">
    <property type="entry name" value="OMPADOMAIN"/>
</dbReference>
<feature type="domain" description="OmpA-like" evidence="5">
    <location>
        <begin position="61"/>
        <end position="174"/>
    </location>
</feature>
<dbReference type="PANTHER" id="PTHR30329:SF21">
    <property type="entry name" value="LIPOPROTEIN YIAD-RELATED"/>
    <property type="match status" value="1"/>
</dbReference>
<dbReference type="PROSITE" id="PS51123">
    <property type="entry name" value="OMPA_2"/>
    <property type="match status" value="1"/>
</dbReference>
<dbReference type="InterPro" id="IPR006665">
    <property type="entry name" value="OmpA-like"/>
</dbReference>
<dbReference type="Proteomes" id="UP000321926">
    <property type="component" value="Unassembled WGS sequence"/>
</dbReference>
<reference evidence="6 7" key="1">
    <citation type="submission" date="2019-08" db="EMBL/GenBank/DDBJ databases">
        <authorList>
            <person name="Shi S."/>
        </authorList>
    </citation>
    <scope>NUCLEOTIDE SEQUENCE [LARGE SCALE GENOMIC DNA]</scope>
    <source>
        <strain evidence="6 7">GY10130</strain>
    </source>
</reference>
<name>A0A5C8J0J2_9BACT</name>
<evidence type="ECO:0000313" key="7">
    <source>
        <dbReference type="Proteomes" id="UP000321926"/>
    </source>
</evidence>
<dbReference type="SUPFAM" id="SSF103088">
    <property type="entry name" value="OmpA-like"/>
    <property type="match status" value="1"/>
</dbReference>
<protein>
    <submittedName>
        <fullName evidence="6">OmpA family protein</fullName>
    </submittedName>
</protein>